<dbReference type="EMBL" id="BAAARV010000084">
    <property type="protein sequence ID" value="GAA2378537.1"/>
    <property type="molecule type" value="Genomic_DNA"/>
</dbReference>
<proteinExistence type="predicted"/>
<evidence type="ECO:0000313" key="2">
    <source>
        <dbReference type="EMBL" id="GAA2378537.1"/>
    </source>
</evidence>
<comment type="caution">
    <text evidence="2">The sequence shown here is derived from an EMBL/GenBank/DDBJ whole genome shotgun (WGS) entry which is preliminary data.</text>
</comment>
<evidence type="ECO:0000313" key="3">
    <source>
        <dbReference type="Proteomes" id="UP001501444"/>
    </source>
</evidence>
<feature type="region of interest" description="Disordered" evidence="1">
    <location>
        <begin position="1"/>
        <end position="25"/>
    </location>
</feature>
<name>A0ABN3HF83_9ACTN</name>
<sequence length="238" mass="26170">MPISQFIQATAPPASTAAARDTRTPTRPLTARGVQVLEPAYEARVLCEIPLEDLSAEQLRRFAWKAGGTWGDDRDWLHFVPRILELFALGALDDHSLLDTTLGRLKTATAGWPADDQAAVRSYQFALWRDFLAAWPTAMAAEDMLEALSGFDEDLQPYLDIWSATPTETAARHLASFVACYVIPVRDPLGRVEAWMAGDAPLRLLATARAATADAAVVAECDSAIARIRDYLSYHARQ</sequence>
<dbReference type="Proteomes" id="UP001501444">
    <property type="component" value="Unassembled WGS sequence"/>
</dbReference>
<feature type="compositionally biased region" description="Low complexity" evidence="1">
    <location>
        <begin position="9"/>
        <end position="25"/>
    </location>
</feature>
<gene>
    <name evidence="2" type="ORF">GCM10010170_084660</name>
</gene>
<organism evidence="2 3">
    <name type="scientific">Dactylosporangium salmoneum</name>
    <dbReference type="NCBI Taxonomy" id="53361"/>
    <lineage>
        <taxon>Bacteria</taxon>
        <taxon>Bacillati</taxon>
        <taxon>Actinomycetota</taxon>
        <taxon>Actinomycetes</taxon>
        <taxon>Micromonosporales</taxon>
        <taxon>Micromonosporaceae</taxon>
        <taxon>Dactylosporangium</taxon>
    </lineage>
</organism>
<evidence type="ECO:0000256" key="1">
    <source>
        <dbReference type="SAM" id="MobiDB-lite"/>
    </source>
</evidence>
<protein>
    <submittedName>
        <fullName evidence="2">Uncharacterized protein</fullName>
    </submittedName>
</protein>
<reference evidence="2 3" key="1">
    <citation type="journal article" date="2019" name="Int. J. Syst. Evol. Microbiol.">
        <title>The Global Catalogue of Microorganisms (GCM) 10K type strain sequencing project: providing services to taxonomists for standard genome sequencing and annotation.</title>
        <authorList>
            <consortium name="The Broad Institute Genomics Platform"/>
            <consortium name="The Broad Institute Genome Sequencing Center for Infectious Disease"/>
            <person name="Wu L."/>
            <person name="Ma J."/>
        </authorList>
    </citation>
    <scope>NUCLEOTIDE SEQUENCE [LARGE SCALE GENOMIC DNA]</scope>
    <source>
        <strain evidence="2 3">JCM 3272</strain>
    </source>
</reference>
<keyword evidence="3" id="KW-1185">Reference proteome</keyword>
<accession>A0ABN3HF83</accession>